<evidence type="ECO:0000256" key="5">
    <source>
        <dbReference type="ARBA" id="ARBA00022989"/>
    </source>
</evidence>
<evidence type="ECO:0000313" key="9">
    <source>
        <dbReference type="EMBL" id="GEU59634.1"/>
    </source>
</evidence>
<keyword evidence="4" id="KW-0735">Signal-anchor</keyword>
<evidence type="ECO:0000259" key="7">
    <source>
        <dbReference type="Pfam" id="PF13839"/>
    </source>
</evidence>
<dbReference type="PANTHER" id="PTHR32285:SF208">
    <property type="entry name" value="PROTEIN TRICHOME BIREFRINGENCE-LIKE 2"/>
    <property type="match status" value="1"/>
</dbReference>
<dbReference type="PANTHER" id="PTHR32285">
    <property type="entry name" value="PROTEIN TRICHOME BIREFRINGENCE-LIKE 9-RELATED"/>
    <property type="match status" value="1"/>
</dbReference>
<feature type="domain" description="Trichome birefringence-like C-terminal" evidence="7">
    <location>
        <begin position="225"/>
        <end position="290"/>
    </location>
</feature>
<comment type="similarity">
    <text evidence="2">Belongs to the PC-esterase family. TBL subfamily.</text>
</comment>
<organism evidence="9">
    <name type="scientific">Tanacetum cinerariifolium</name>
    <name type="common">Dalmatian daisy</name>
    <name type="synonym">Chrysanthemum cinerariifolium</name>
    <dbReference type="NCBI Taxonomy" id="118510"/>
    <lineage>
        <taxon>Eukaryota</taxon>
        <taxon>Viridiplantae</taxon>
        <taxon>Streptophyta</taxon>
        <taxon>Embryophyta</taxon>
        <taxon>Tracheophyta</taxon>
        <taxon>Spermatophyta</taxon>
        <taxon>Magnoliopsida</taxon>
        <taxon>eudicotyledons</taxon>
        <taxon>Gunneridae</taxon>
        <taxon>Pentapetalae</taxon>
        <taxon>asterids</taxon>
        <taxon>campanulids</taxon>
        <taxon>Asterales</taxon>
        <taxon>Asteraceae</taxon>
        <taxon>Asteroideae</taxon>
        <taxon>Anthemideae</taxon>
        <taxon>Anthemidinae</taxon>
        <taxon>Tanacetum</taxon>
    </lineage>
</organism>
<feature type="non-terminal residue" evidence="9">
    <location>
        <position position="291"/>
    </location>
</feature>
<evidence type="ECO:0000259" key="8">
    <source>
        <dbReference type="Pfam" id="PF14416"/>
    </source>
</evidence>
<sequence>MYILYASTGKSQNPISNNTFVFKGFSVDNSSSTNKSALISWSLSFTRNPAVNSSSNGKLGDLGDAHFGNYTNNVKNGSLNGVYDKKSDFEGTHLSNVTNDVKNVSFDANSAKSDNSESTLLSNVTNDVKNSSFGVISDNSLDGKVLTGGKDANVSDANAGLMLGNFSSSYTECDIFDGRWVRDDTKPYYPAGSCPYIDRDFDCHLNKRPDDGYVKWKWQPFGCDIPSLNATDFLERLRGKKLVFIGDSLNRNMWESLVCILRASVPNKKRVYEISGRHEFKKKGFYAFRFE</sequence>
<evidence type="ECO:0000256" key="6">
    <source>
        <dbReference type="ARBA" id="ARBA00023136"/>
    </source>
</evidence>
<keyword evidence="5" id="KW-1133">Transmembrane helix</keyword>
<feature type="domain" description="Trichome birefringence-like N-terminal" evidence="8">
    <location>
        <begin position="172"/>
        <end position="224"/>
    </location>
</feature>
<protein>
    <submittedName>
        <fullName evidence="9">Protein trichome birefringence-like 2</fullName>
    </submittedName>
</protein>
<comment type="caution">
    <text evidence="9">The sequence shown here is derived from an EMBL/GenBank/DDBJ whole genome shotgun (WGS) entry which is preliminary data.</text>
</comment>
<dbReference type="InterPro" id="IPR025846">
    <property type="entry name" value="TBL_N"/>
</dbReference>
<dbReference type="GO" id="GO:0016413">
    <property type="term" value="F:O-acetyltransferase activity"/>
    <property type="evidence" value="ECO:0007669"/>
    <property type="project" value="InterPro"/>
</dbReference>
<dbReference type="EMBL" id="BKCJ010004206">
    <property type="protein sequence ID" value="GEU59634.1"/>
    <property type="molecule type" value="Genomic_DNA"/>
</dbReference>
<dbReference type="AlphaFoldDB" id="A0A6L2LHA6"/>
<keyword evidence="3" id="KW-0812">Transmembrane</keyword>
<evidence type="ECO:0000256" key="4">
    <source>
        <dbReference type="ARBA" id="ARBA00022968"/>
    </source>
</evidence>
<evidence type="ECO:0000256" key="3">
    <source>
        <dbReference type="ARBA" id="ARBA00022692"/>
    </source>
</evidence>
<comment type="subcellular location">
    <subcellularLocation>
        <location evidence="1">Membrane</location>
        <topology evidence="1">Single-pass membrane protein</topology>
    </subcellularLocation>
</comment>
<reference evidence="9" key="1">
    <citation type="journal article" date="2019" name="Sci. Rep.">
        <title>Draft genome of Tanacetum cinerariifolium, the natural source of mosquito coil.</title>
        <authorList>
            <person name="Yamashiro T."/>
            <person name="Shiraishi A."/>
            <person name="Satake H."/>
            <person name="Nakayama K."/>
        </authorList>
    </citation>
    <scope>NUCLEOTIDE SEQUENCE</scope>
</reference>
<evidence type="ECO:0000256" key="1">
    <source>
        <dbReference type="ARBA" id="ARBA00004167"/>
    </source>
</evidence>
<evidence type="ECO:0000256" key="2">
    <source>
        <dbReference type="ARBA" id="ARBA00007727"/>
    </source>
</evidence>
<proteinExistence type="inferred from homology"/>
<name>A0A6L2LHA6_TANCI</name>
<dbReference type="Pfam" id="PF13839">
    <property type="entry name" value="PC-Esterase"/>
    <property type="match status" value="1"/>
</dbReference>
<gene>
    <name evidence="9" type="ORF">Tci_031612</name>
</gene>
<dbReference type="InterPro" id="IPR026057">
    <property type="entry name" value="TBL_C"/>
</dbReference>
<dbReference type="InterPro" id="IPR029962">
    <property type="entry name" value="TBL"/>
</dbReference>
<dbReference type="Pfam" id="PF14416">
    <property type="entry name" value="PMR5N"/>
    <property type="match status" value="1"/>
</dbReference>
<dbReference type="GO" id="GO:0016020">
    <property type="term" value="C:membrane"/>
    <property type="evidence" value="ECO:0007669"/>
    <property type="project" value="UniProtKB-SubCell"/>
</dbReference>
<dbReference type="GO" id="GO:0005794">
    <property type="term" value="C:Golgi apparatus"/>
    <property type="evidence" value="ECO:0007669"/>
    <property type="project" value="TreeGrafter"/>
</dbReference>
<keyword evidence="6" id="KW-0472">Membrane</keyword>
<accession>A0A6L2LHA6</accession>